<dbReference type="EMBL" id="JAHYIQ010000018">
    <property type="protein sequence ID" value="KAK1124293.1"/>
    <property type="molecule type" value="Genomic_DNA"/>
</dbReference>
<organism evidence="1 2">
    <name type="scientific">Melipona bicolor</name>
    <dbReference type="NCBI Taxonomy" id="60889"/>
    <lineage>
        <taxon>Eukaryota</taxon>
        <taxon>Metazoa</taxon>
        <taxon>Ecdysozoa</taxon>
        <taxon>Arthropoda</taxon>
        <taxon>Hexapoda</taxon>
        <taxon>Insecta</taxon>
        <taxon>Pterygota</taxon>
        <taxon>Neoptera</taxon>
        <taxon>Endopterygota</taxon>
        <taxon>Hymenoptera</taxon>
        <taxon>Apocrita</taxon>
        <taxon>Aculeata</taxon>
        <taxon>Apoidea</taxon>
        <taxon>Anthophila</taxon>
        <taxon>Apidae</taxon>
        <taxon>Melipona</taxon>
    </lineage>
</organism>
<accession>A0AA40KL97</accession>
<dbReference type="Proteomes" id="UP001177670">
    <property type="component" value="Unassembled WGS sequence"/>
</dbReference>
<name>A0AA40KL97_9HYME</name>
<evidence type="ECO:0000313" key="1">
    <source>
        <dbReference type="EMBL" id="KAK1124293.1"/>
    </source>
</evidence>
<dbReference type="AlphaFoldDB" id="A0AA40KL97"/>
<feature type="non-terminal residue" evidence="1">
    <location>
        <position position="1"/>
    </location>
</feature>
<proteinExistence type="predicted"/>
<comment type="caution">
    <text evidence="1">The sequence shown here is derived from an EMBL/GenBank/DDBJ whole genome shotgun (WGS) entry which is preliminary data.</text>
</comment>
<evidence type="ECO:0000313" key="2">
    <source>
        <dbReference type="Proteomes" id="UP001177670"/>
    </source>
</evidence>
<protein>
    <submittedName>
        <fullName evidence="1">Uncharacterized protein</fullName>
    </submittedName>
</protein>
<reference evidence="1" key="1">
    <citation type="submission" date="2021-10" db="EMBL/GenBank/DDBJ databases">
        <title>Melipona bicolor Genome sequencing and assembly.</title>
        <authorList>
            <person name="Araujo N.S."/>
            <person name="Arias M.C."/>
        </authorList>
    </citation>
    <scope>NUCLEOTIDE SEQUENCE</scope>
    <source>
        <strain evidence="1">USP_2M_L1-L4_2017</strain>
        <tissue evidence="1">Whole body</tissue>
    </source>
</reference>
<keyword evidence="2" id="KW-1185">Reference proteome</keyword>
<gene>
    <name evidence="1" type="ORF">K0M31_006665</name>
</gene>
<sequence length="66" mass="7315">TKGADNKTTNLQEIIFALCVIPGCGDCDNTDVIKWLQCDETFLIGHDTSVVHTSNNKIQPEYTMIT</sequence>